<comment type="catalytic activity">
    <reaction evidence="6">
        <text>arsenic triglutathione + [thioredoxin]-dithiol + S-adenosyl-L-methionine + 2 H2O = methylarsonous acid + [thioredoxin]-disulfide + 3 glutathione + S-adenosyl-L-homocysteine + H(+)</text>
        <dbReference type="Rhea" id="RHEA:69460"/>
        <dbReference type="Rhea" id="RHEA-COMP:10698"/>
        <dbReference type="Rhea" id="RHEA-COMP:10700"/>
        <dbReference type="ChEBI" id="CHEBI:15377"/>
        <dbReference type="ChEBI" id="CHEBI:15378"/>
        <dbReference type="ChEBI" id="CHEBI:17826"/>
        <dbReference type="ChEBI" id="CHEBI:29950"/>
        <dbReference type="ChEBI" id="CHEBI:50058"/>
        <dbReference type="ChEBI" id="CHEBI:57856"/>
        <dbReference type="ChEBI" id="CHEBI:57925"/>
        <dbReference type="ChEBI" id="CHEBI:59789"/>
        <dbReference type="ChEBI" id="CHEBI:183640"/>
        <dbReference type="EC" id="2.1.1.137"/>
    </reaction>
</comment>
<dbReference type="EMBL" id="FUXM01000008">
    <property type="protein sequence ID" value="SJZ82284.1"/>
    <property type="molecule type" value="Genomic_DNA"/>
</dbReference>
<dbReference type="RefSeq" id="WP_078665105.1">
    <property type="nucleotide sequence ID" value="NZ_FUXM01000008.1"/>
</dbReference>
<protein>
    <recommendedName>
        <fullName evidence="5">Arsenite methyltransferase</fullName>
        <ecNumber evidence="4">2.1.1.137</ecNumber>
    </recommendedName>
</protein>
<proteinExistence type="inferred from homology"/>
<evidence type="ECO:0000256" key="4">
    <source>
        <dbReference type="ARBA" id="ARBA00034521"/>
    </source>
</evidence>
<dbReference type="InterPro" id="IPR029063">
    <property type="entry name" value="SAM-dependent_MTases_sf"/>
</dbReference>
<accession>A0A1T4NSV0</accession>
<evidence type="ECO:0000256" key="3">
    <source>
        <dbReference type="ARBA" id="ARBA00034487"/>
    </source>
</evidence>
<evidence type="ECO:0000256" key="5">
    <source>
        <dbReference type="ARBA" id="ARBA00034545"/>
    </source>
</evidence>
<evidence type="ECO:0000256" key="7">
    <source>
        <dbReference type="ARBA" id="ARBA00047943"/>
    </source>
</evidence>
<feature type="domain" description="Methyltransferase" evidence="9">
    <location>
        <begin position="32"/>
        <end position="178"/>
    </location>
</feature>
<evidence type="ECO:0000313" key="10">
    <source>
        <dbReference type="EMBL" id="SJZ82284.1"/>
    </source>
</evidence>
<dbReference type="CDD" id="cd02440">
    <property type="entry name" value="AdoMet_MTases"/>
    <property type="match status" value="1"/>
</dbReference>
<evidence type="ECO:0000256" key="6">
    <source>
        <dbReference type="ARBA" id="ARBA00047941"/>
    </source>
</evidence>
<dbReference type="Pfam" id="PF13847">
    <property type="entry name" value="Methyltransf_31"/>
    <property type="match status" value="1"/>
</dbReference>
<dbReference type="GO" id="GO:0030791">
    <property type="term" value="F:arsenite methyltransferase activity"/>
    <property type="evidence" value="ECO:0007669"/>
    <property type="project" value="UniProtKB-EC"/>
</dbReference>
<evidence type="ECO:0000256" key="1">
    <source>
        <dbReference type="ARBA" id="ARBA00022679"/>
    </source>
</evidence>
<dbReference type="AlphaFoldDB" id="A0A1T4NSV0"/>
<dbReference type="OrthoDB" id="9772751at2"/>
<dbReference type="InterPro" id="IPR025714">
    <property type="entry name" value="Methyltranfer_dom"/>
</dbReference>
<evidence type="ECO:0000256" key="8">
    <source>
        <dbReference type="ARBA" id="ARBA00048428"/>
    </source>
</evidence>
<sequence>MEKEIIQRYTREATACSNLSCGSNLELADLQPGEWVLDLGCGRGADVLRAVDLVRPGGKAVGLDLTPAMLEQARAAARQEEKAEECEFIQGDLTRLPFPEATFDCVLSNCVINHVHDKFRAYREIARVLKPGGRMVISDAVSLVPLPEEVKQDPQAWADCWGGAITEEEYLAAIEAAGFQQIVILKRREYLKNGYPFASLTLRASKGREGR</sequence>
<evidence type="ECO:0000256" key="2">
    <source>
        <dbReference type="ARBA" id="ARBA00022691"/>
    </source>
</evidence>
<keyword evidence="1 10" id="KW-0808">Transferase</keyword>
<comment type="catalytic activity">
    <reaction evidence="8">
        <text>arsenic triglutathione + 3 [thioredoxin]-dithiol + 3 S-adenosyl-L-methionine = trimethylarsine + 3 [thioredoxin]-disulfide + 3 glutathione + 3 S-adenosyl-L-homocysteine + 3 H(+)</text>
        <dbReference type="Rhea" id="RHEA:69432"/>
        <dbReference type="Rhea" id="RHEA-COMP:10698"/>
        <dbReference type="Rhea" id="RHEA-COMP:10700"/>
        <dbReference type="ChEBI" id="CHEBI:15378"/>
        <dbReference type="ChEBI" id="CHEBI:27130"/>
        <dbReference type="ChEBI" id="CHEBI:29950"/>
        <dbReference type="ChEBI" id="CHEBI:50058"/>
        <dbReference type="ChEBI" id="CHEBI:57856"/>
        <dbReference type="ChEBI" id="CHEBI:57925"/>
        <dbReference type="ChEBI" id="CHEBI:59789"/>
        <dbReference type="ChEBI" id="CHEBI:183640"/>
        <dbReference type="EC" id="2.1.1.137"/>
    </reaction>
</comment>
<gene>
    <name evidence="10" type="ORF">SAMN02745885_01012</name>
</gene>
<dbReference type="InterPro" id="IPR026669">
    <property type="entry name" value="Arsenite_MeTrfase-like"/>
</dbReference>
<evidence type="ECO:0000313" key="11">
    <source>
        <dbReference type="Proteomes" id="UP000189933"/>
    </source>
</evidence>
<dbReference type="PANTHER" id="PTHR43675:SF8">
    <property type="entry name" value="ARSENITE METHYLTRANSFERASE"/>
    <property type="match status" value="1"/>
</dbReference>
<dbReference type="EC" id="2.1.1.137" evidence="4"/>
<dbReference type="GO" id="GO:0032259">
    <property type="term" value="P:methylation"/>
    <property type="evidence" value="ECO:0007669"/>
    <property type="project" value="UniProtKB-KW"/>
</dbReference>
<name>A0A1T4NSV0_9FIRM</name>
<comment type="similarity">
    <text evidence="3">Belongs to the methyltransferase superfamily. Arsenite methyltransferase family.</text>
</comment>
<dbReference type="PANTHER" id="PTHR43675">
    <property type="entry name" value="ARSENITE METHYLTRANSFERASE"/>
    <property type="match status" value="1"/>
</dbReference>
<dbReference type="SUPFAM" id="SSF53335">
    <property type="entry name" value="S-adenosyl-L-methionine-dependent methyltransferases"/>
    <property type="match status" value="1"/>
</dbReference>
<keyword evidence="10" id="KW-0489">Methyltransferase</keyword>
<reference evidence="11" key="1">
    <citation type="submission" date="2017-02" db="EMBL/GenBank/DDBJ databases">
        <authorList>
            <person name="Varghese N."/>
            <person name="Submissions S."/>
        </authorList>
    </citation>
    <scope>NUCLEOTIDE SEQUENCE [LARGE SCALE GENOMIC DNA]</scope>
    <source>
        <strain evidence="11">DSM 16521</strain>
    </source>
</reference>
<keyword evidence="2" id="KW-0949">S-adenosyl-L-methionine</keyword>
<dbReference type="Proteomes" id="UP000189933">
    <property type="component" value="Unassembled WGS sequence"/>
</dbReference>
<evidence type="ECO:0000259" key="9">
    <source>
        <dbReference type="Pfam" id="PF13847"/>
    </source>
</evidence>
<comment type="catalytic activity">
    <reaction evidence="7">
        <text>arsenic triglutathione + 2 [thioredoxin]-dithiol + 2 S-adenosyl-L-methionine + H2O = dimethylarsinous acid + 2 [thioredoxin]-disulfide + 3 glutathione + 2 S-adenosyl-L-homocysteine + 2 H(+)</text>
        <dbReference type="Rhea" id="RHEA:69464"/>
        <dbReference type="Rhea" id="RHEA-COMP:10698"/>
        <dbReference type="Rhea" id="RHEA-COMP:10700"/>
        <dbReference type="ChEBI" id="CHEBI:15377"/>
        <dbReference type="ChEBI" id="CHEBI:15378"/>
        <dbReference type="ChEBI" id="CHEBI:23808"/>
        <dbReference type="ChEBI" id="CHEBI:29950"/>
        <dbReference type="ChEBI" id="CHEBI:50058"/>
        <dbReference type="ChEBI" id="CHEBI:57856"/>
        <dbReference type="ChEBI" id="CHEBI:57925"/>
        <dbReference type="ChEBI" id="CHEBI:59789"/>
        <dbReference type="ChEBI" id="CHEBI:183640"/>
        <dbReference type="EC" id="2.1.1.137"/>
    </reaction>
</comment>
<dbReference type="Gene3D" id="3.40.50.150">
    <property type="entry name" value="Vaccinia Virus protein VP39"/>
    <property type="match status" value="1"/>
</dbReference>
<organism evidence="10 11">
    <name type="scientific">Carboxydocella sporoproducens DSM 16521</name>
    <dbReference type="NCBI Taxonomy" id="1121270"/>
    <lineage>
        <taxon>Bacteria</taxon>
        <taxon>Bacillati</taxon>
        <taxon>Bacillota</taxon>
        <taxon>Clostridia</taxon>
        <taxon>Eubacteriales</taxon>
        <taxon>Clostridiales Family XVI. Incertae Sedis</taxon>
        <taxon>Carboxydocella</taxon>
    </lineage>
</organism>
<keyword evidence="11" id="KW-1185">Reference proteome</keyword>